<reference evidence="2" key="1">
    <citation type="submission" date="2024-10" db="EMBL/GenBank/DDBJ databases">
        <authorList>
            <person name="Ryan C."/>
        </authorList>
    </citation>
    <scope>NUCLEOTIDE SEQUENCE [LARGE SCALE GENOMIC DNA]</scope>
</reference>
<evidence type="ECO:0000313" key="2">
    <source>
        <dbReference type="EMBL" id="CAL5075361.1"/>
    </source>
</evidence>
<accession>A0ABC9FJ41</accession>
<dbReference type="EMBL" id="OZ075116">
    <property type="protein sequence ID" value="CAL5075361.1"/>
    <property type="molecule type" value="Genomic_DNA"/>
</dbReference>
<evidence type="ECO:0000259" key="1">
    <source>
        <dbReference type="PROSITE" id="PS50181"/>
    </source>
</evidence>
<protein>
    <recommendedName>
        <fullName evidence="1">F-box domain-containing protein</fullName>
    </recommendedName>
</protein>
<gene>
    <name evidence="2" type="ORF">URODEC1_LOCUS105633</name>
</gene>
<proteinExistence type="predicted"/>
<dbReference type="FunFam" id="1.20.1280.50:FF:000037">
    <property type="entry name" value="F-box protein SKIP19"/>
    <property type="match status" value="1"/>
</dbReference>
<dbReference type="PANTHER" id="PTHR38926:SF43">
    <property type="entry name" value="F-BOX DOMAIN-CONTAINING PROTEIN"/>
    <property type="match status" value="1"/>
</dbReference>
<feature type="domain" description="F-box" evidence="1">
    <location>
        <begin position="33"/>
        <end position="82"/>
    </location>
</feature>
<dbReference type="PROSITE" id="PS50181">
    <property type="entry name" value="FBOX"/>
    <property type="match status" value="1"/>
</dbReference>
<dbReference type="Proteomes" id="UP001497457">
    <property type="component" value="Chromosome 6rd"/>
</dbReference>
<dbReference type="SUPFAM" id="SSF81383">
    <property type="entry name" value="F-box domain"/>
    <property type="match status" value="1"/>
</dbReference>
<dbReference type="InterPro" id="IPR036047">
    <property type="entry name" value="F-box-like_dom_sf"/>
</dbReference>
<name>A0ABC9FJ41_9POAL</name>
<evidence type="ECO:0000313" key="3">
    <source>
        <dbReference type="Proteomes" id="UP001497457"/>
    </source>
</evidence>
<dbReference type="Pfam" id="PF12937">
    <property type="entry name" value="F-box-like"/>
    <property type="match status" value="1"/>
</dbReference>
<dbReference type="SMART" id="SM00256">
    <property type="entry name" value="FBOX"/>
    <property type="match status" value="1"/>
</dbReference>
<dbReference type="PANTHER" id="PTHR38926">
    <property type="entry name" value="F-BOX DOMAIN CONTAINING PROTEIN, EXPRESSED"/>
    <property type="match status" value="1"/>
</dbReference>
<sequence length="132" mass="14709">MPSSSSSATRGQRKKAQQRLPLKAFLSLQPPPERDWAELPLDLICYVFRHLGPVELLIGGAAGVCRSWRRTARDEPELWRHVDIRGYATRCIRSHVPIGALVRAAVRLGAGQCEAFWGDTGDDDLISFLAEQ</sequence>
<dbReference type="Gene3D" id="1.20.1280.50">
    <property type="match status" value="1"/>
</dbReference>
<dbReference type="InterPro" id="IPR001810">
    <property type="entry name" value="F-box_dom"/>
</dbReference>
<organism evidence="2 3">
    <name type="scientific">Urochloa decumbens</name>
    <dbReference type="NCBI Taxonomy" id="240449"/>
    <lineage>
        <taxon>Eukaryota</taxon>
        <taxon>Viridiplantae</taxon>
        <taxon>Streptophyta</taxon>
        <taxon>Embryophyta</taxon>
        <taxon>Tracheophyta</taxon>
        <taxon>Spermatophyta</taxon>
        <taxon>Magnoliopsida</taxon>
        <taxon>Liliopsida</taxon>
        <taxon>Poales</taxon>
        <taxon>Poaceae</taxon>
        <taxon>PACMAD clade</taxon>
        <taxon>Panicoideae</taxon>
        <taxon>Panicodae</taxon>
        <taxon>Paniceae</taxon>
        <taxon>Melinidinae</taxon>
        <taxon>Urochloa</taxon>
    </lineage>
</organism>
<keyword evidence="3" id="KW-1185">Reference proteome</keyword>
<dbReference type="AlphaFoldDB" id="A0ABC9FJ41"/>